<gene>
    <name evidence="1" type="ORF">H2B03_07455</name>
</gene>
<comment type="caution">
    <text evidence="1">The sequence shown here is derived from an EMBL/GenBank/DDBJ whole genome shotgun (WGS) entry which is preliminary data.</text>
</comment>
<sequence>MEEKKPSKIRDIKETASDAVEIMRHIGTPGVIESLTKVKETAKVVNEIIQNLNSPEMVKNIENFRLISENMDQASTKMEKTVNRLRETGMIEEVTEVIKFAKGKMDSPDGAGLNTIMGQDLREVSVASKEMLLSIKDLVNEITVTVGSSKKAVFVGNTKETIREASEIYKSNAA</sequence>
<evidence type="ECO:0000313" key="2">
    <source>
        <dbReference type="Proteomes" id="UP000559653"/>
    </source>
</evidence>
<name>A0AC60W026_9ARCH</name>
<reference evidence="1 2" key="1">
    <citation type="journal article" date="2020" name="Appl. Environ. Microbiol.">
        <title>Genomic Characteristics of a Novel Species of Ammonia-Oxidizing Archaea from the Jiulong River Estuary.</title>
        <authorList>
            <person name="Zou D."/>
            <person name="Wan R."/>
            <person name="Han L."/>
            <person name="Xu M.N."/>
            <person name="Liu Y."/>
            <person name="Liu H."/>
            <person name="Kao S.J."/>
            <person name="Li M."/>
        </authorList>
    </citation>
    <scope>NUCLEOTIDE SEQUENCE [LARGE SCALE GENOMIC DNA]</scope>
    <source>
        <strain evidence="1">W1bin1</strain>
    </source>
</reference>
<accession>A0AC60W026</accession>
<evidence type="ECO:0000313" key="1">
    <source>
        <dbReference type="EMBL" id="MBA4452982.1"/>
    </source>
</evidence>
<organism evidence="1 2">
    <name type="scientific">Candidatus Nitrosomaritimum aestuariumsis</name>
    <dbReference type="NCBI Taxonomy" id="3342354"/>
    <lineage>
        <taxon>Archaea</taxon>
        <taxon>Nitrososphaerota</taxon>
        <taxon>Nitrososphaeria</taxon>
        <taxon>Nitrosopumilales</taxon>
        <taxon>Nitrosopumilaceae</taxon>
        <taxon>Candidatus Nitrosomaritimum</taxon>
    </lineage>
</organism>
<dbReference type="Proteomes" id="UP000559653">
    <property type="component" value="Unassembled WGS sequence"/>
</dbReference>
<proteinExistence type="predicted"/>
<dbReference type="EMBL" id="JACEMZ010000060">
    <property type="protein sequence ID" value="MBA4452982.1"/>
    <property type="molecule type" value="Genomic_DNA"/>
</dbReference>
<protein>
    <submittedName>
        <fullName evidence="1">Uncharacterized protein</fullName>
    </submittedName>
</protein>